<keyword evidence="9" id="KW-1133">Transmembrane helix</keyword>
<dbReference type="Pfam" id="PF01171">
    <property type="entry name" value="ATP_bind_3"/>
    <property type="match status" value="1"/>
</dbReference>
<comment type="caution">
    <text evidence="11">The sequence shown here is derived from an EMBL/GenBank/DDBJ whole genome shotgun (WGS) entry which is preliminary data.</text>
</comment>
<comment type="function">
    <text evidence="8">Ligates lysine onto the cytidine present at position 34 of the AUA codon-specific tRNA(Ile) that contains the anticodon CAU, in an ATP-dependent manner. Cytidine is converted to lysidine, thus changing the amino acid specificity of the tRNA from methionine to isoleucine.</text>
</comment>
<reference evidence="11" key="1">
    <citation type="submission" date="2020-06" db="EMBL/GenBank/DDBJ databases">
        <title>Novel chitinolytic bacterium.</title>
        <authorList>
            <person name="Ungkulpasvich U."/>
            <person name="Kosugi A."/>
            <person name="Uke A."/>
        </authorList>
    </citation>
    <scope>NUCLEOTIDE SEQUENCE</scope>
    <source>
        <strain evidence="11">UUS1-1</strain>
    </source>
</reference>
<evidence type="ECO:0000256" key="5">
    <source>
        <dbReference type="ARBA" id="ARBA00022741"/>
    </source>
</evidence>
<dbReference type="InterPro" id="IPR011063">
    <property type="entry name" value="TilS/TtcA_N"/>
</dbReference>
<dbReference type="Pfam" id="PF11734">
    <property type="entry name" value="TilS_C"/>
    <property type="match status" value="1"/>
</dbReference>
<dbReference type="AlphaFoldDB" id="A0A8J6HYG4"/>
<keyword evidence="9" id="KW-0812">Transmembrane</keyword>
<dbReference type="GO" id="GO:0006400">
    <property type="term" value="P:tRNA modification"/>
    <property type="evidence" value="ECO:0007669"/>
    <property type="project" value="UniProtKB-UniRule"/>
</dbReference>
<evidence type="ECO:0000256" key="8">
    <source>
        <dbReference type="HAMAP-Rule" id="MF_01161"/>
    </source>
</evidence>
<dbReference type="RefSeq" id="WP_181338427.1">
    <property type="nucleotide sequence ID" value="NZ_JAAKDE010000001.1"/>
</dbReference>
<sequence>MDTFEKRVLATIQRYRMFSAGEKILVAVSGGVDSMVLLTVLMRLPLQLKLAVFHMNHGLRPEAAAEEAMVARYAAAHGLPCYTARPAFDLLTAKGGNSLQVAARQERYRLLALAAEQHGYGKIALGHHADDQVETVLMRFLAGAGPEGLAGIPPVRDRYVRPLIEVGREEILAYARGLNLPWAEDASNQKPVYLRNRLRHQLLPYLEEEYQPGLRGRLRETAVICREWVEVGTALGREALVRWGLIQPDGRLTPNHNGGYLVPAAAWRELFPAVRRFLFRWLFFSLAKTDSYLEFVHSEAFVGLIDAPEGKRIDLPGGLMAFKENQAIWLGPANAIVSVRGEEDGRAQWEPLALAVPGVTVLPAHTGEVECRLLTVEALPADWNAVVPNEFYFDADQLVFPLYVRPRKPGDRFQPFGLAGSKKVKDLLINAKIPRHERWAYPILVDGKDRILGVMGLRPAEWGRITAASRRVLYLRYRPYR</sequence>
<dbReference type="NCBIfam" id="TIGR02432">
    <property type="entry name" value="lysidine_TilS_N"/>
    <property type="match status" value="1"/>
</dbReference>
<dbReference type="InterPro" id="IPR012094">
    <property type="entry name" value="tRNA_Ile_lys_synt"/>
</dbReference>
<evidence type="ECO:0000256" key="1">
    <source>
        <dbReference type="ARBA" id="ARBA00004496"/>
    </source>
</evidence>
<evidence type="ECO:0000313" key="12">
    <source>
        <dbReference type="Proteomes" id="UP000657177"/>
    </source>
</evidence>
<comment type="subcellular location">
    <subcellularLocation>
        <location evidence="1 8">Cytoplasm</location>
    </subcellularLocation>
</comment>
<feature type="binding site" evidence="8">
    <location>
        <begin position="29"/>
        <end position="34"/>
    </location>
    <ligand>
        <name>ATP</name>
        <dbReference type="ChEBI" id="CHEBI:30616"/>
    </ligand>
</feature>
<dbReference type="PANTHER" id="PTHR43033:SF1">
    <property type="entry name" value="TRNA(ILE)-LYSIDINE SYNTHASE-RELATED"/>
    <property type="match status" value="1"/>
</dbReference>
<evidence type="ECO:0000256" key="6">
    <source>
        <dbReference type="ARBA" id="ARBA00022840"/>
    </source>
</evidence>
<accession>A0A8J6HYG4</accession>
<dbReference type="NCBIfam" id="TIGR02433">
    <property type="entry name" value="lysidine_TilS_C"/>
    <property type="match status" value="1"/>
</dbReference>
<dbReference type="SUPFAM" id="SSF82829">
    <property type="entry name" value="MesJ substrate recognition domain-like"/>
    <property type="match status" value="1"/>
</dbReference>
<dbReference type="InterPro" id="IPR012796">
    <property type="entry name" value="Lysidine-tRNA-synth_C"/>
</dbReference>
<feature type="domain" description="Lysidine-tRNA(Ile) synthetase C-terminal" evidence="10">
    <location>
        <begin position="402"/>
        <end position="475"/>
    </location>
</feature>
<dbReference type="GO" id="GO:0032267">
    <property type="term" value="F:tRNA(Ile)-lysidine synthase activity"/>
    <property type="evidence" value="ECO:0007669"/>
    <property type="project" value="UniProtKB-EC"/>
</dbReference>
<evidence type="ECO:0000256" key="2">
    <source>
        <dbReference type="ARBA" id="ARBA00022490"/>
    </source>
</evidence>
<dbReference type="GO" id="GO:0005524">
    <property type="term" value="F:ATP binding"/>
    <property type="evidence" value="ECO:0007669"/>
    <property type="project" value="UniProtKB-UniRule"/>
</dbReference>
<dbReference type="Proteomes" id="UP000657177">
    <property type="component" value="Unassembled WGS sequence"/>
</dbReference>
<keyword evidence="12" id="KW-1185">Reference proteome</keyword>
<feature type="transmembrane region" description="Helical" evidence="9">
    <location>
        <begin position="24"/>
        <end position="46"/>
    </location>
</feature>
<dbReference type="CDD" id="cd01992">
    <property type="entry name" value="TilS_N"/>
    <property type="match status" value="1"/>
</dbReference>
<keyword evidence="3 8" id="KW-0436">Ligase</keyword>
<keyword evidence="6 8" id="KW-0067">ATP-binding</keyword>
<name>A0A8J6HYG4_9FIRM</name>
<comment type="catalytic activity">
    <reaction evidence="7 8">
        <text>cytidine(34) in tRNA(Ile2) + L-lysine + ATP = lysidine(34) in tRNA(Ile2) + AMP + diphosphate + H(+)</text>
        <dbReference type="Rhea" id="RHEA:43744"/>
        <dbReference type="Rhea" id="RHEA-COMP:10625"/>
        <dbReference type="Rhea" id="RHEA-COMP:10670"/>
        <dbReference type="ChEBI" id="CHEBI:15378"/>
        <dbReference type="ChEBI" id="CHEBI:30616"/>
        <dbReference type="ChEBI" id="CHEBI:32551"/>
        <dbReference type="ChEBI" id="CHEBI:33019"/>
        <dbReference type="ChEBI" id="CHEBI:82748"/>
        <dbReference type="ChEBI" id="CHEBI:83665"/>
        <dbReference type="ChEBI" id="CHEBI:456215"/>
        <dbReference type="EC" id="6.3.4.19"/>
    </reaction>
</comment>
<evidence type="ECO:0000256" key="4">
    <source>
        <dbReference type="ARBA" id="ARBA00022694"/>
    </source>
</evidence>
<evidence type="ECO:0000256" key="3">
    <source>
        <dbReference type="ARBA" id="ARBA00022598"/>
    </source>
</evidence>
<dbReference type="SUPFAM" id="SSF52402">
    <property type="entry name" value="Adenine nucleotide alpha hydrolases-like"/>
    <property type="match status" value="1"/>
</dbReference>
<dbReference type="InterPro" id="IPR014729">
    <property type="entry name" value="Rossmann-like_a/b/a_fold"/>
</dbReference>
<evidence type="ECO:0000259" key="10">
    <source>
        <dbReference type="SMART" id="SM00977"/>
    </source>
</evidence>
<comment type="domain">
    <text evidence="8">The N-terminal region contains the highly conserved SGGXDS motif, predicted to be a P-loop motif involved in ATP binding.</text>
</comment>
<proteinExistence type="inferred from homology"/>
<evidence type="ECO:0000313" key="11">
    <source>
        <dbReference type="EMBL" id="MBA2131983.1"/>
    </source>
</evidence>
<dbReference type="PANTHER" id="PTHR43033">
    <property type="entry name" value="TRNA(ILE)-LYSIDINE SYNTHASE-RELATED"/>
    <property type="match status" value="1"/>
</dbReference>
<keyword evidence="9" id="KW-0472">Membrane</keyword>
<dbReference type="InterPro" id="IPR012795">
    <property type="entry name" value="tRNA_Ile_lys_synt_N"/>
</dbReference>
<dbReference type="GO" id="GO:0005737">
    <property type="term" value="C:cytoplasm"/>
    <property type="evidence" value="ECO:0007669"/>
    <property type="project" value="UniProtKB-SubCell"/>
</dbReference>
<dbReference type="EC" id="6.3.4.19" evidence="8"/>
<gene>
    <name evidence="8 11" type="primary">tilS</name>
    <name evidence="11" type="ORF">G5B42_00195</name>
</gene>
<keyword evidence="4 8" id="KW-0819">tRNA processing</keyword>
<dbReference type="HAMAP" id="MF_01161">
    <property type="entry name" value="tRNA_Ile_lys_synt"/>
    <property type="match status" value="1"/>
</dbReference>
<comment type="similarity">
    <text evidence="8">Belongs to the tRNA(Ile)-lysidine synthase family.</text>
</comment>
<dbReference type="SUPFAM" id="SSF56037">
    <property type="entry name" value="PheT/TilS domain"/>
    <property type="match status" value="1"/>
</dbReference>
<organism evidence="11 12">
    <name type="scientific">Capillibacterium thermochitinicola</name>
    <dbReference type="NCBI Taxonomy" id="2699427"/>
    <lineage>
        <taxon>Bacteria</taxon>
        <taxon>Bacillati</taxon>
        <taxon>Bacillota</taxon>
        <taxon>Capillibacterium</taxon>
    </lineage>
</organism>
<evidence type="ECO:0000256" key="9">
    <source>
        <dbReference type="SAM" id="Phobius"/>
    </source>
</evidence>
<evidence type="ECO:0000256" key="7">
    <source>
        <dbReference type="ARBA" id="ARBA00048539"/>
    </source>
</evidence>
<dbReference type="Gene3D" id="3.40.50.620">
    <property type="entry name" value="HUPs"/>
    <property type="match status" value="1"/>
</dbReference>
<dbReference type="EMBL" id="JAAKDE010000001">
    <property type="protein sequence ID" value="MBA2131983.1"/>
    <property type="molecule type" value="Genomic_DNA"/>
</dbReference>
<protein>
    <recommendedName>
        <fullName evidence="8">tRNA(Ile)-lysidine synthase</fullName>
        <ecNumber evidence="8">6.3.4.19</ecNumber>
    </recommendedName>
    <alternativeName>
        <fullName evidence="8">tRNA(Ile)-2-lysyl-cytidine synthase</fullName>
    </alternativeName>
    <alternativeName>
        <fullName evidence="8">tRNA(Ile)-lysidine synthetase</fullName>
    </alternativeName>
</protein>
<dbReference type="SMART" id="SM00977">
    <property type="entry name" value="TilS_C"/>
    <property type="match status" value="1"/>
</dbReference>
<keyword evidence="2 8" id="KW-0963">Cytoplasm</keyword>
<keyword evidence="5 8" id="KW-0547">Nucleotide-binding</keyword>